<evidence type="ECO:0008006" key="2">
    <source>
        <dbReference type="Google" id="ProtNLM"/>
    </source>
</evidence>
<name>X0UPD3_9ZZZZ</name>
<feature type="non-terminal residue" evidence="1">
    <location>
        <position position="94"/>
    </location>
</feature>
<protein>
    <recommendedName>
        <fullName evidence="2">Acyl-CoA dehydrogenase/oxidase C-terminal domain-containing protein</fullName>
    </recommendedName>
</protein>
<comment type="caution">
    <text evidence="1">The sequence shown here is derived from an EMBL/GenBank/DDBJ whole genome shotgun (WGS) entry which is preliminary data.</text>
</comment>
<organism evidence="1">
    <name type="scientific">marine sediment metagenome</name>
    <dbReference type="NCBI Taxonomy" id="412755"/>
    <lineage>
        <taxon>unclassified sequences</taxon>
        <taxon>metagenomes</taxon>
        <taxon>ecological metagenomes</taxon>
    </lineage>
</organism>
<reference evidence="1" key="1">
    <citation type="journal article" date="2014" name="Front. Microbiol.">
        <title>High frequency of phylogenetically diverse reductive dehalogenase-homologous genes in deep subseafloor sedimentary metagenomes.</title>
        <authorList>
            <person name="Kawai M."/>
            <person name="Futagami T."/>
            <person name="Toyoda A."/>
            <person name="Takaki Y."/>
            <person name="Nishi S."/>
            <person name="Hori S."/>
            <person name="Arai W."/>
            <person name="Tsubouchi T."/>
            <person name="Morono Y."/>
            <person name="Uchiyama I."/>
            <person name="Ito T."/>
            <person name="Fujiyama A."/>
            <person name="Inagaki F."/>
            <person name="Takami H."/>
        </authorList>
    </citation>
    <scope>NUCLEOTIDE SEQUENCE</scope>
    <source>
        <strain evidence="1">Expedition CK06-06</strain>
    </source>
</reference>
<proteinExistence type="predicted"/>
<feature type="non-terminal residue" evidence="1">
    <location>
        <position position="1"/>
    </location>
</feature>
<dbReference type="AlphaFoldDB" id="X0UPD3"/>
<evidence type="ECO:0000313" key="1">
    <source>
        <dbReference type="EMBL" id="GAF90355.1"/>
    </source>
</evidence>
<gene>
    <name evidence="1" type="ORF">S01H1_24054</name>
</gene>
<accession>X0UPD3</accession>
<dbReference type="EMBL" id="BARS01014132">
    <property type="protein sequence ID" value="GAF90355.1"/>
    <property type="molecule type" value="Genomic_DNA"/>
</dbReference>
<sequence length="94" mass="10204">ALSAFALHQARVARAETLRAERHFNGVRDLANRFVGDVFLQIVDVPGTGKAQQTLLDTGVEYLGRLGADAGDNRALLLETAIGYIKLAQIQERA</sequence>